<evidence type="ECO:0000256" key="12">
    <source>
        <dbReference type="SAM" id="SignalP"/>
    </source>
</evidence>
<reference evidence="14" key="4">
    <citation type="submission" date="2025-09" db="UniProtKB">
        <authorList>
            <consortium name="Ensembl"/>
        </authorList>
    </citation>
    <scope>IDENTIFICATION</scope>
    <source>
        <strain evidence="14">JP 163 A</strain>
    </source>
</reference>
<dbReference type="Proteomes" id="UP000002852">
    <property type="component" value="Unassembled WGS sequence"/>
</dbReference>
<dbReference type="SMART" id="SM00409">
    <property type="entry name" value="IG"/>
    <property type="match status" value="2"/>
</dbReference>
<proteinExistence type="predicted"/>
<protein>
    <recommendedName>
        <fullName evidence="13">Ig-like domain-containing protein</fullName>
    </recommendedName>
</protein>
<evidence type="ECO:0000259" key="13">
    <source>
        <dbReference type="PROSITE" id="PS50835"/>
    </source>
</evidence>
<evidence type="ECO:0000313" key="14">
    <source>
        <dbReference type="Ensembl" id="ENSXMAP00000039059.1"/>
    </source>
</evidence>
<reference evidence="15" key="2">
    <citation type="journal article" date="2013" name="Nat. Genet.">
        <title>The genome of the platyfish, Xiphophorus maculatus, provides insights into evolutionary adaptation and several complex traits.</title>
        <authorList>
            <person name="Schartl M."/>
            <person name="Walter R.B."/>
            <person name="Shen Y."/>
            <person name="Garcia T."/>
            <person name="Catchen J."/>
            <person name="Amores A."/>
            <person name="Braasch I."/>
            <person name="Chalopin D."/>
            <person name="Volff J.N."/>
            <person name="Lesch K.P."/>
            <person name="Bisazza A."/>
            <person name="Minx P."/>
            <person name="Hillier L."/>
            <person name="Wilson R.K."/>
            <person name="Fuerstenberg S."/>
            <person name="Boore J."/>
            <person name="Searle S."/>
            <person name="Postlethwait J.H."/>
            <person name="Warren W.C."/>
        </authorList>
    </citation>
    <scope>NUCLEOTIDE SEQUENCE [LARGE SCALE GENOMIC DNA]</scope>
    <source>
        <strain evidence="15">JP 163 A</strain>
    </source>
</reference>
<evidence type="ECO:0000256" key="8">
    <source>
        <dbReference type="ARBA" id="ARBA00023170"/>
    </source>
</evidence>
<dbReference type="Gene3D" id="2.60.40.10">
    <property type="entry name" value="Immunoglobulins"/>
    <property type="match status" value="2"/>
</dbReference>
<comment type="subcellular location">
    <subcellularLocation>
        <location evidence="1">Cell membrane</location>
        <topology evidence="1">Single-pass type I membrane protein</topology>
    </subcellularLocation>
</comment>
<dbReference type="PANTHER" id="PTHR25466:SF14">
    <property type="entry name" value="BUTYROPHILIN SUBFAMILY 2 MEMBER A2-LIKE-RELATED"/>
    <property type="match status" value="1"/>
</dbReference>
<dbReference type="InterPro" id="IPR003599">
    <property type="entry name" value="Ig_sub"/>
</dbReference>
<feature type="domain" description="Ig-like" evidence="13">
    <location>
        <begin position="160"/>
        <end position="274"/>
    </location>
</feature>
<keyword evidence="4 12" id="KW-0732">Signal</keyword>
<keyword evidence="6" id="KW-0472">Membrane</keyword>
<dbReference type="GO" id="GO:0042102">
    <property type="term" value="P:positive regulation of T cell proliferation"/>
    <property type="evidence" value="ECO:0007669"/>
    <property type="project" value="TreeGrafter"/>
</dbReference>
<evidence type="ECO:0000256" key="9">
    <source>
        <dbReference type="ARBA" id="ARBA00023180"/>
    </source>
</evidence>
<sequence>MDPLWMFLLLVLVGSEALNITEVKAVLGQDVNLTCSIDVDDIYWYLEVHFNFRVGIGRTFSQTESNYFSPDCESKYVMSGNQLLIKNVSLEDIRLYYCGRKNNRIIVYGDVFRLHTKKSHLNASQGWFLSTTPRFGSVSRINQPEILLLSFYCYFYTLNPHLVSSVSQHALGGVVEVNEGAESVLLPCVYSDKLPDDPFLIWTRSDLSPNSVHLRRENGDDLKNQNQRFRNRTSMNPDALDTGNFSLTLRKPQQSDGGNYTCSISGGREELNLKQIHLKVKEPDQQPQSDSGTPLSGRQRDLHLQSQERSHPDDETGSSPGQRSVV</sequence>
<dbReference type="SUPFAM" id="SSF48726">
    <property type="entry name" value="Immunoglobulin"/>
    <property type="match status" value="2"/>
</dbReference>
<dbReference type="AlphaFoldDB" id="A0A3B5R789"/>
<evidence type="ECO:0000256" key="7">
    <source>
        <dbReference type="ARBA" id="ARBA00023157"/>
    </source>
</evidence>
<dbReference type="GO" id="GO:0071222">
    <property type="term" value="P:cellular response to lipopolysaccharide"/>
    <property type="evidence" value="ECO:0007669"/>
    <property type="project" value="TreeGrafter"/>
</dbReference>
<evidence type="ECO:0000256" key="3">
    <source>
        <dbReference type="ARBA" id="ARBA00022692"/>
    </source>
</evidence>
<keyword evidence="7" id="KW-1015">Disulfide bond</keyword>
<dbReference type="PANTHER" id="PTHR25466">
    <property type="entry name" value="T-LYMPHOCYTE ACTIVATION ANTIGEN"/>
    <property type="match status" value="1"/>
</dbReference>
<dbReference type="InterPro" id="IPR051713">
    <property type="entry name" value="T-cell_Activation_Regulation"/>
</dbReference>
<keyword evidence="2" id="KW-1003">Cell membrane</keyword>
<evidence type="ECO:0000256" key="1">
    <source>
        <dbReference type="ARBA" id="ARBA00004251"/>
    </source>
</evidence>
<feature type="compositionally biased region" description="Basic and acidic residues" evidence="11">
    <location>
        <begin position="298"/>
        <end position="314"/>
    </location>
</feature>
<name>A0A3B5R789_XIPMA</name>
<dbReference type="Ensembl" id="ENSXMAT00000027052.1">
    <property type="protein sequence ID" value="ENSXMAP00000039059.1"/>
    <property type="gene ID" value="ENSXMAG00000026275.1"/>
</dbReference>
<dbReference type="InterPro" id="IPR036179">
    <property type="entry name" value="Ig-like_dom_sf"/>
</dbReference>
<dbReference type="SMART" id="SM00406">
    <property type="entry name" value="IGv"/>
    <property type="match status" value="1"/>
</dbReference>
<keyword evidence="8" id="KW-0675">Receptor</keyword>
<dbReference type="GO" id="GO:0031295">
    <property type="term" value="P:T cell costimulation"/>
    <property type="evidence" value="ECO:0007669"/>
    <property type="project" value="TreeGrafter"/>
</dbReference>
<dbReference type="GO" id="GO:0009897">
    <property type="term" value="C:external side of plasma membrane"/>
    <property type="evidence" value="ECO:0007669"/>
    <property type="project" value="TreeGrafter"/>
</dbReference>
<evidence type="ECO:0000313" key="15">
    <source>
        <dbReference type="Proteomes" id="UP000002852"/>
    </source>
</evidence>
<evidence type="ECO:0000256" key="4">
    <source>
        <dbReference type="ARBA" id="ARBA00022729"/>
    </source>
</evidence>
<dbReference type="PROSITE" id="PS50835">
    <property type="entry name" value="IG_LIKE"/>
    <property type="match status" value="1"/>
</dbReference>
<evidence type="ECO:0000256" key="11">
    <source>
        <dbReference type="SAM" id="MobiDB-lite"/>
    </source>
</evidence>
<evidence type="ECO:0000256" key="2">
    <source>
        <dbReference type="ARBA" id="ARBA00022475"/>
    </source>
</evidence>
<feature type="compositionally biased region" description="Polar residues" evidence="11">
    <location>
        <begin position="285"/>
        <end position="296"/>
    </location>
</feature>
<dbReference type="GO" id="GO:0042130">
    <property type="term" value="P:negative regulation of T cell proliferation"/>
    <property type="evidence" value="ECO:0007669"/>
    <property type="project" value="TreeGrafter"/>
</dbReference>
<dbReference type="InterPro" id="IPR013106">
    <property type="entry name" value="Ig_V-set"/>
</dbReference>
<dbReference type="InterPro" id="IPR007110">
    <property type="entry name" value="Ig-like_dom"/>
</dbReference>
<keyword evidence="15" id="KW-1185">Reference proteome</keyword>
<evidence type="ECO:0000256" key="6">
    <source>
        <dbReference type="ARBA" id="ARBA00023136"/>
    </source>
</evidence>
<dbReference type="GO" id="GO:0006955">
    <property type="term" value="P:immune response"/>
    <property type="evidence" value="ECO:0007669"/>
    <property type="project" value="TreeGrafter"/>
</dbReference>
<dbReference type="InParanoid" id="A0A3B5R789"/>
<keyword evidence="5" id="KW-1133">Transmembrane helix</keyword>
<keyword evidence="10" id="KW-0393">Immunoglobulin domain</keyword>
<dbReference type="GeneTree" id="ENSGT01140000282700"/>
<accession>A0A3B5R789</accession>
<evidence type="ECO:0000256" key="5">
    <source>
        <dbReference type="ARBA" id="ARBA00022989"/>
    </source>
</evidence>
<feature type="compositionally biased region" description="Polar residues" evidence="11">
    <location>
        <begin position="317"/>
        <end position="326"/>
    </location>
</feature>
<keyword evidence="9" id="KW-0325">Glycoprotein</keyword>
<reference evidence="15" key="1">
    <citation type="submission" date="2012-01" db="EMBL/GenBank/DDBJ databases">
        <authorList>
            <person name="Walter R."/>
            <person name="Schartl M."/>
            <person name="Warren W."/>
        </authorList>
    </citation>
    <scope>NUCLEOTIDE SEQUENCE [LARGE SCALE GENOMIC DNA]</scope>
    <source>
        <strain evidence="15">JP 163 A</strain>
    </source>
</reference>
<dbReference type="InterPro" id="IPR013783">
    <property type="entry name" value="Ig-like_fold"/>
</dbReference>
<dbReference type="Pfam" id="PF07686">
    <property type="entry name" value="V-set"/>
    <property type="match status" value="1"/>
</dbReference>
<dbReference type="GO" id="GO:0007166">
    <property type="term" value="P:cell surface receptor signaling pathway"/>
    <property type="evidence" value="ECO:0007669"/>
    <property type="project" value="TreeGrafter"/>
</dbReference>
<reference evidence="14" key="3">
    <citation type="submission" date="2025-08" db="UniProtKB">
        <authorList>
            <consortium name="Ensembl"/>
        </authorList>
    </citation>
    <scope>IDENTIFICATION</scope>
    <source>
        <strain evidence="14">JP 163 A</strain>
    </source>
</reference>
<organism evidence="14 15">
    <name type="scientific">Xiphophorus maculatus</name>
    <name type="common">Southern platyfish</name>
    <name type="synonym">Platypoecilus maculatus</name>
    <dbReference type="NCBI Taxonomy" id="8083"/>
    <lineage>
        <taxon>Eukaryota</taxon>
        <taxon>Metazoa</taxon>
        <taxon>Chordata</taxon>
        <taxon>Craniata</taxon>
        <taxon>Vertebrata</taxon>
        <taxon>Euteleostomi</taxon>
        <taxon>Actinopterygii</taxon>
        <taxon>Neopterygii</taxon>
        <taxon>Teleostei</taxon>
        <taxon>Neoteleostei</taxon>
        <taxon>Acanthomorphata</taxon>
        <taxon>Ovalentaria</taxon>
        <taxon>Atherinomorphae</taxon>
        <taxon>Cyprinodontiformes</taxon>
        <taxon>Poeciliidae</taxon>
        <taxon>Poeciliinae</taxon>
        <taxon>Xiphophorus</taxon>
    </lineage>
</organism>
<keyword evidence="3" id="KW-0812">Transmembrane</keyword>
<evidence type="ECO:0000256" key="10">
    <source>
        <dbReference type="ARBA" id="ARBA00023319"/>
    </source>
</evidence>
<feature type="region of interest" description="Disordered" evidence="11">
    <location>
        <begin position="280"/>
        <end position="326"/>
    </location>
</feature>
<feature type="chain" id="PRO_5017179989" description="Ig-like domain-containing protein" evidence="12">
    <location>
        <begin position="18"/>
        <end position="326"/>
    </location>
</feature>
<feature type="signal peptide" evidence="12">
    <location>
        <begin position="1"/>
        <end position="17"/>
    </location>
</feature>